<dbReference type="GO" id="GO:0004674">
    <property type="term" value="F:protein serine/threonine kinase activity"/>
    <property type="evidence" value="ECO:0007669"/>
    <property type="project" value="UniProtKB-EC"/>
</dbReference>
<organism evidence="7">
    <name type="scientific">Hexamita inflata</name>
    <dbReference type="NCBI Taxonomy" id="28002"/>
    <lineage>
        <taxon>Eukaryota</taxon>
        <taxon>Metamonada</taxon>
        <taxon>Diplomonadida</taxon>
        <taxon>Hexamitidae</taxon>
        <taxon>Hexamitinae</taxon>
        <taxon>Hexamita</taxon>
    </lineage>
</organism>
<keyword evidence="8" id="KW-0418">Kinase</keyword>
<evidence type="ECO:0000313" key="8">
    <source>
        <dbReference type="EMBL" id="CAL5999220.1"/>
    </source>
</evidence>
<dbReference type="Pfam" id="PF00069">
    <property type="entry name" value="Pkinase"/>
    <property type="match status" value="1"/>
</dbReference>
<dbReference type="Gene3D" id="1.10.510.10">
    <property type="entry name" value="Transferase(Phosphotransferase) domain 1"/>
    <property type="match status" value="1"/>
</dbReference>
<proteinExistence type="inferred from homology"/>
<evidence type="ECO:0000313" key="9">
    <source>
        <dbReference type="EMBL" id="CAL6029812.1"/>
    </source>
</evidence>
<reference evidence="7" key="1">
    <citation type="submission" date="2023-06" db="EMBL/GenBank/DDBJ databases">
        <authorList>
            <person name="Kurt Z."/>
        </authorList>
    </citation>
    <scope>NUCLEOTIDE SEQUENCE</scope>
</reference>
<comment type="catalytic activity">
    <reaction evidence="4">
        <text>L-threonyl-[protein] + ATP = O-phospho-L-threonyl-[protein] + ADP + H(+)</text>
        <dbReference type="Rhea" id="RHEA:46608"/>
        <dbReference type="Rhea" id="RHEA-COMP:11060"/>
        <dbReference type="Rhea" id="RHEA-COMP:11605"/>
        <dbReference type="ChEBI" id="CHEBI:15378"/>
        <dbReference type="ChEBI" id="CHEBI:30013"/>
        <dbReference type="ChEBI" id="CHEBI:30616"/>
        <dbReference type="ChEBI" id="CHEBI:61977"/>
        <dbReference type="ChEBI" id="CHEBI:456216"/>
        <dbReference type="EC" id="2.7.11.1"/>
    </reaction>
</comment>
<evidence type="ECO:0000256" key="3">
    <source>
        <dbReference type="ARBA" id="ARBA00022840"/>
    </source>
</evidence>
<keyword evidence="8" id="KW-0808">Transferase</keyword>
<dbReference type="GO" id="GO:0005524">
    <property type="term" value="F:ATP binding"/>
    <property type="evidence" value="ECO:0007669"/>
    <property type="project" value="UniProtKB-KW"/>
</dbReference>
<keyword evidence="10" id="KW-1185">Reference proteome</keyword>
<dbReference type="InterPro" id="IPR036936">
    <property type="entry name" value="CRIB_dom_sf"/>
</dbReference>
<dbReference type="SUPFAM" id="SSF56112">
    <property type="entry name" value="Protein kinase-like (PK-like)"/>
    <property type="match status" value="1"/>
</dbReference>
<gene>
    <name evidence="8" type="ORF">HINF_LOCUS16112</name>
    <name evidence="9" type="ORF">HINF_LOCUS32689</name>
    <name evidence="7" type="ORF">HINF_LOCUS46869</name>
</gene>
<dbReference type="InterPro" id="IPR051931">
    <property type="entry name" value="PAK3-like"/>
</dbReference>
<dbReference type="Pfam" id="PF00786">
    <property type="entry name" value="PBD"/>
    <property type="match status" value="2"/>
</dbReference>
<dbReference type="PANTHER" id="PTHR45832:SF22">
    <property type="entry name" value="SERINE_THREONINE-PROTEIN KINASE SAMKA-RELATED"/>
    <property type="match status" value="1"/>
</dbReference>
<evidence type="ECO:0000256" key="1">
    <source>
        <dbReference type="ARBA" id="ARBA00008874"/>
    </source>
</evidence>
<comment type="caution">
    <text evidence="7">The sequence shown here is derived from an EMBL/GenBank/DDBJ whole genome shotgun (WGS) entry which is preliminary data.</text>
</comment>
<comment type="similarity">
    <text evidence="1">Belongs to the protein kinase superfamily. STE Ser/Thr protein kinase family. STE20 subfamily.</text>
</comment>
<feature type="domain" description="Protein kinase" evidence="6">
    <location>
        <begin position="223"/>
        <end position="477"/>
    </location>
</feature>
<dbReference type="SMART" id="SM00285">
    <property type="entry name" value="PBD"/>
    <property type="match status" value="2"/>
</dbReference>
<evidence type="ECO:0000313" key="10">
    <source>
        <dbReference type="Proteomes" id="UP001642409"/>
    </source>
</evidence>
<reference evidence="8 10" key="2">
    <citation type="submission" date="2024-07" db="EMBL/GenBank/DDBJ databases">
        <authorList>
            <person name="Akdeniz Z."/>
        </authorList>
    </citation>
    <scope>NUCLEOTIDE SEQUENCE [LARGE SCALE GENOMIC DNA]</scope>
</reference>
<protein>
    <submittedName>
        <fullName evidence="8">Kinase</fullName>
    </submittedName>
    <submittedName>
        <fullName evidence="7">STE STE20</fullName>
    </submittedName>
</protein>
<evidence type="ECO:0000313" key="7">
    <source>
        <dbReference type="EMBL" id="CAI9959224.1"/>
    </source>
</evidence>
<evidence type="ECO:0000256" key="5">
    <source>
        <dbReference type="ARBA" id="ARBA00048679"/>
    </source>
</evidence>
<keyword evidence="2" id="KW-0547">Nucleotide-binding</keyword>
<dbReference type="InterPro" id="IPR000719">
    <property type="entry name" value="Prot_kinase_dom"/>
</dbReference>
<dbReference type="Proteomes" id="UP001642409">
    <property type="component" value="Unassembled WGS sequence"/>
</dbReference>
<name>A0AA86QTW4_9EUKA</name>
<evidence type="ECO:0000256" key="2">
    <source>
        <dbReference type="ARBA" id="ARBA00022741"/>
    </source>
</evidence>
<accession>A0AA86QTW4</accession>
<keyword evidence="3" id="KW-0067">ATP-binding</keyword>
<dbReference type="Gene3D" id="3.90.810.10">
    <property type="entry name" value="CRIB domain"/>
    <property type="match status" value="2"/>
</dbReference>
<evidence type="ECO:0000259" key="6">
    <source>
        <dbReference type="PROSITE" id="PS50011"/>
    </source>
</evidence>
<dbReference type="AlphaFoldDB" id="A0AA86QTW4"/>
<evidence type="ECO:0000256" key="4">
    <source>
        <dbReference type="ARBA" id="ARBA00047899"/>
    </source>
</evidence>
<dbReference type="SMART" id="SM00220">
    <property type="entry name" value="S_TKc"/>
    <property type="match status" value="1"/>
</dbReference>
<dbReference type="EMBL" id="CAXDID020000112">
    <property type="protein sequence ID" value="CAL6029812.1"/>
    <property type="molecule type" value="Genomic_DNA"/>
</dbReference>
<dbReference type="InterPro" id="IPR000095">
    <property type="entry name" value="CRIB_dom"/>
</dbReference>
<dbReference type="PANTHER" id="PTHR45832">
    <property type="entry name" value="SERINE/THREONINE-PROTEIN KINASE SAMKA-RELATED-RELATED"/>
    <property type="match status" value="1"/>
</dbReference>
<dbReference type="InterPro" id="IPR011009">
    <property type="entry name" value="Kinase-like_dom_sf"/>
</dbReference>
<dbReference type="EMBL" id="CAXDID020000039">
    <property type="protein sequence ID" value="CAL5999220.1"/>
    <property type="molecule type" value="Genomic_DNA"/>
</dbReference>
<dbReference type="EMBL" id="CATOUU010000916">
    <property type="protein sequence ID" value="CAI9959224.1"/>
    <property type="molecule type" value="Genomic_DNA"/>
</dbReference>
<comment type="catalytic activity">
    <reaction evidence="5">
        <text>L-seryl-[protein] + ATP = O-phospho-L-seryl-[protein] + ADP + H(+)</text>
        <dbReference type="Rhea" id="RHEA:17989"/>
        <dbReference type="Rhea" id="RHEA-COMP:9863"/>
        <dbReference type="Rhea" id="RHEA-COMP:11604"/>
        <dbReference type="ChEBI" id="CHEBI:15378"/>
        <dbReference type="ChEBI" id="CHEBI:29999"/>
        <dbReference type="ChEBI" id="CHEBI:30616"/>
        <dbReference type="ChEBI" id="CHEBI:83421"/>
        <dbReference type="ChEBI" id="CHEBI:456216"/>
        <dbReference type="EC" id="2.7.11.1"/>
    </reaction>
</comment>
<sequence>MTQTPSEISQPKNAKRGIHIEFDPKTGQLIGVPPEWADVGLIPKSMISNQQAPSQPVVQQAVRQADADLHTGKTAASFYSASAPGSRAFDQLSQEEIRQTNLAAYVPAKKLIRDTLERTSCISRPRAIQHTSHVTFNPETGEFSGLPTDWNQAFNACGVSTADMKANPDVTSQLLASLEQHDPAMFTQQNLTLAPLPNETDLKNVQSLIQTLFIQDSDPTKHFTDLKLFGKGASGRVFRARDAQNGRVLAVKVVQKQADTTALKNEIALMYLSQHKNVVNIYKVLESPTEFWIAMEFMNKGCVTGLLSQQTRIEDEAVVAGILQQVISALIYLHSQNRVFRDLKSDNLLINQTGTSYEIKLADFGFAAQLTKERPNRKSVVGTPYWMAPELIRGYQYGCAVDIWSLGILAIELAEGYPPLIDLPPLRAVFLIVTQDAPQLTNPQQWSHVFRDFLSKCLEKDPVKRWTAEQLLKHEFILQSDLSALGAYFE</sequence>
<dbReference type="PROSITE" id="PS50011">
    <property type="entry name" value="PROTEIN_KINASE_DOM"/>
    <property type="match status" value="1"/>
</dbReference>